<reference evidence="2 3" key="1">
    <citation type="journal article" date="2019" name="Nat. Microbiol.">
        <title>Mediterranean grassland soil C-N compound turnover is dependent on rainfall and depth, and is mediated by genomically divergent microorganisms.</title>
        <authorList>
            <person name="Diamond S."/>
            <person name="Andeer P.F."/>
            <person name="Li Z."/>
            <person name="Crits-Christoph A."/>
            <person name="Burstein D."/>
            <person name="Anantharaman K."/>
            <person name="Lane K.R."/>
            <person name="Thomas B.C."/>
            <person name="Pan C."/>
            <person name="Northen T.R."/>
            <person name="Banfield J.F."/>
        </authorList>
    </citation>
    <scope>NUCLEOTIDE SEQUENCE [LARGE SCALE GENOMIC DNA]</scope>
    <source>
        <strain evidence="2">NP_7</strain>
    </source>
</reference>
<dbReference type="Proteomes" id="UP000320048">
    <property type="component" value="Unassembled WGS sequence"/>
</dbReference>
<proteinExistence type="predicted"/>
<dbReference type="EMBL" id="VBAO01000226">
    <property type="protein sequence ID" value="TMI80352.1"/>
    <property type="molecule type" value="Genomic_DNA"/>
</dbReference>
<feature type="non-terminal residue" evidence="2">
    <location>
        <position position="1"/>
    </location>
</feature>
<sequence length="307" mass="32017">FVRGDRSEQLRAAARALEAGITYFDTAPSYGDGRSEENLGEVLRDLDAWERVVVGTKVRLRPSDLRDPQAAIGRSIEGSLRRLGRDTVDLLQLHNPIAGKRDTGPLETASGGMLDLDAVLGGVAEGLHRAVRRGSARYAGITGLGDATALHALVGAAGFATVQTYFNVLNPSAGFPGASGGAQDFGGLIDKAAGAGMAVIAIRVMAAGAIASAPARHAIAGDPGAPLVRGAAYSRDLERAHAIKALAMELRAEGPLELALRFVLAKPGVSTVLVGYSDFAQVEDAIRWAERGPLPEDIVRRLADGAR</sequence>
<accession>A0A537JAI4</accession>
<gene>
    <name evidence="2" type="ORF">E6H04_08775</name>
</gene>
<protein>
    <submittedName>
        <fullName evidence="2">Aldo/keto reductase</fullName>
    </submittedName>
</protein>
<dbReference type="InterPro" id="IPR023210">
    <property type="entry name" value="NADP_OxRdtase_dom"/>
</dbReference>
<name>A0A537JAI4_9BACT</name>
<dbReference type="Pfam" id="PF00248">
    <property type="entry name" value="Aldo_ket_red"/>
    <property type="match status" value="1"/>
</dbReference>
<evidence type="ECO:0000259" key="1">
    <source>
        <dbReference type="Pfam" id="PF00248"/>
    </source>
</evidence>
<evidence type="ECO:0000313" key="3">
    <source>
        <dbReference type="Proteomes" id="UP000320048"/>
    </source>
</evidence>
<dbReference type="InterPro" id="IPR053135">
    <property type="entry name" value="AKR2_Oxidoreductase"/>
</dbReference>
<evidence type="ECO:0000313" key="2">
    <source>
        <dbReference type="EMBL" id="TMI80352.1"/>
    </source>
</evidence>
<comment type="caution">
    <text evidence="2">The sequence shown here is derived from an EMBL/GenBank/DDBJ whole genome shotgun (WGS) entry which is preliminary data.</text>
</comment>
<dbReference type="AlphaFoldDB" id="A0A537JAI4"/>
<organism evidence="2 3">
    <name type="scientific">Candidatus Segetimicrobium genomatis</name>
    <dbReference type="NCBI Taxonomy" id="2569760"/>
    <lineage>
        <taxon>Bacteria</taxon>
        <taxon>Bacillati</taxon>
        <taxon>Candidatus Sysuimicrobiota</taxon>
        <taxon>Candidatus Sysuimicrobiia</taxon>
        <taxon>Candidatus Sysuimicrobiales</taxon>
        <taxon>Candidatus Segetimicrobiaceae</taxon>
        <taxon>Candidatus Segetimicrobium</taxon>
    </lineage>
</organism>
<feature type="domain" description="NADP-dependent oxidoreductase" evidence="1">
    <location>
        <begin position="5"/>
        <end position="302"/>
    </location>
</feature>
<dbReference type="InterPro" id="IPR036812">
    <property type="entry name" value="NAD(P)_OxRdtase_dom_sf"/>
</dbReference>
<dbReference type="PANTHER" id="PTHR43312:SF1">
    <property type="entry name" value="NADP-DEPENDENT OXIDOREDUCTASE DOMAIN-CONTAINING PROTEIN"/>
    <property type="match status" value="1"/>
</dbReference>
<dbReference type="PANTHER" id="PTHR43312">
    <property type="entry name" value="D-THREO-ALDOSE 1-DEHYDROGENASE"/>
    <property type="match status" value="1"/>
</dbReference>
<dbReference type="SUPFAM" id="SSF51430">
    <property type="entry name" value="NAD(P)-linked oxidoreductase"/>
    <property type="match status" value="1"/>
</dbReference>
<dbReference type="Gene3D" id="3.20.20.100">
    <property type="entry name" value="NADP-dependent oxidoreductase domain"/>
    <property type="match status" value="1"/>
</dbReference>